<feature type="coiled-coil region" evidence="1">
    <location>
        <begin position="86"/>
        <end position="127"/>
    </location>
</feature>
<gene>
    <name evidence="3" type="ORF">MHM_03400</name>
</gene>
<name>G8C3G0_9MOLU</name>
<reference evidence="3" key="1">
    <citation type="submission" date="2011-11" db="EMBL/GenBank/DDBJ databases">
        <title>Complete genome sequence of Candidatus Mycoplasma haemominutum.</title>
        <authorList>
            <person name="Barker E.N."/>
            <person name="Darby A.C."/>
            <person name="Helps C.R."/>
            <person name="Peters I.R."/>
            <person name="Hughes M.A."/>
            <person name="Radford A.D."/>
            <person name="Novacco M."/>
            <person name="Boretti F."/>
            <person name="Hofmann-Lehmann R."/>
            <person name="Tasker S."/>
        </authorList>
    </citation>
    <scope>NUCLEOTIDE SEQUENCE</scope>
    <source>
        <strain evidence="3">Birmingham 1</strain>
    </source>
</reference>
<protein>
    <submittedName>
        <fullName evidence="3">Uncharacterized protein</fullName>
    </submittedName>
</protein>
<organism evidence="3">
    <name type="scientific">Candidatus Mycoplasma haematominutum 'Birmingham 1'</name>
    <dbReference type="NCBI Taxonomy" id="1116213"/>
    <lineage>
        <taxon>Bacteria</taxon>
        <taxon>Bacillati</taxon>
        <taxon>Mycoplasmatota</taxon>
        <taxon>Mollicutes</taxon>
        <taxon>Mycoplasmataceae</taxon>
        <taxon>Mycoplasma</taxon>
    </lineage>
</organism>
<dbReference type="EMBL" id="HE613254">
    <property type="protein sequence ID" value="CCE66858.1"/>
    <property type="molecule type" value="Genomic_DNA"/>
</dbReference>
<reference evidence="3" key="2">
    <citation type="submission" date="2011-11" db="EMBL/GenBank/DDBJ databases">
        <authorList>
            <person name="Barker E."/>
        </authorList>
    </citation>
    <scope>NUCLEOTIDE SEQUENCE</scope>
    <source>
        <strain evidence="3">Birmingham 1</strain>
    </source>
</reference>
<accession>G8C3G0</accession>
<evidence type="ECO:0000256" key="2">
    <source>
        <dbReference type="SAM" id="MobiDB-lite"/>
    </source>
</evidence>
<evidence type="ECO:0000313" key="3">
    <source>
        <dbReference type="EMBL" id="CCE66858.1"/>
    </source>
</evidence>
<dbReference type="RefSeq" id="WP_015511723.1">
    <property type="nucleotide sequence ID" value="NC_021007.1"/>
</dbReference>
<dbReference type="PATRIC" id="fig|1116213.3.peg.365"/>
<keyword evidence="1" id="KW-0175">Coiled coil</keyword>
<feature type="region of interest" description="Disordered" evidence="2">
    <location>
        <begin position="188"/>
        <end position="212"/>
    </location>
</feature>
<dbReference type="KEGG" id="mhb:MHM_03400"/>
<evidence type="ECO:0000256" key="1">
    <source>
        <dbReference type="SAM" id="Coils"/>
    </source>
</evidence>
<proteinExistence type="predicted"/>
<dbReference type="HOGENOM" id="CLU_808188_0_0_14"/>
<dbReference type="AlphaFoldDB" id="G8C3G0"/>
<sequence length="344" mass="38416">MPFLGLSKLVSLGLTGLGSTGAGIYFTPFLIEGKSFPGQLSNDRGEEINVSTYLESAAELESKLSGLYSKFESVLKNTQSKKETQRKEIETSFQKVAEREEKLESEYKQNEKLIQEMEKILKSLFENNKKKLEVEAALKSFSTYNQLMFQANSYMHEWGSSLKKFICAIDNKGAASDCESKAKEWLKNQGSTQDAEPVALASTSGGGTESSKAALNQLEQSKQALETKLQALATALNKNLIQQLKVTVAEALSTQGKQHYENKATFLTSLSNSLTQNLQTSVATSQETTRELNKSYENLKTNYQKWEIIKSNETVLHRHKSSIQSFLCNDLHPRESTVCPKQLH</sequence>